<name>A0A0U3GU38_9MICC</name>
<dbReference type="InterPro" id="IPR029058">
    <property type="entry name" value="AB_hydrolase_fold"/>
</dbReference>
<evidence type="ECO:0000313" key="3">
    <source>
        <dbReference type="Proteomes" id="UP000065151"/>
    </source>
</evidence>
<dbReference type="SUPFAM" id="SSF53474">
    <property type="entry name" value="alpha/beta-Hydrolases"/>
    <property type="match status" value="1"/>
</dbReference>
<protein>
    <submittedName>
        <fullName evidence="2">Uncharacterized protein</fullName>
    </submittedName>
</protein>
<feature type="transmembrane region" description="Helical" evidence="1">
    <location>
        <begin position="382"/>
        <end position="401"/>
    </location>
</feature>
<dbReference type="AlphaFoldDB" id="A0A0U3GU38"/>
<keyword evidence="1" id="KW-0812">Transmembrane</keyword>
<feature type="transmembrane region" description="Helical" evidence="1">
    <location>
        <begin position="90"/>
        <end position="107"/>
    </location>
</feature>
<organism evidence="2">
    <name type="scientific">Pseudarthrobacter sulfonivorans</name>
    <dbReference type="NCBI Taxonomy" id="121292"/>
    <lineage>
        <taxon>Bacteria</taxon>
        <taxon>Bacillati</taxon>
        <taxon>Actinomycetota</taxon>
        <taxon>Actinomycetes</taxon>
        <taxon>Micrococcales</taxon>
        <taxon>Micrococcaceae</taxon>
        <taxon>Pseudarthrobacter</taxon>
    </lineage>
</organism>
<reference evidence="2 3" key="1">
    <citation type="submission" date="2015-12" db="EMBL/GenBank/DDBJ databases">
        <authorList>
            <person name="Shamseldin A."/>
            <person name="Moawad H."/>
            <person name="Abd El-Rahim W.M."/>
            <person name="Sadowsky M.J."/>
        </authorList>
    </citation>
    <scope>NUCLEOTIDE SEQUENCE [LARGE SCALE GENOMIC DNA]</scope>
    <source>
        <strain evidence="2 3">Ar51</strain>
    </source>
</reference>
<sequence>MGYPVNNASKVPATLELRIHGIRNTPPHELLRCEVADVTRVQGDELGGFFTTKAPSAGPTYVEAYSWGKLARTAPVASTFGKIGAVASNLAWFLLLPFGLANAAYWARRLQKDGPKGGSQLAAGNGAGTVRLFALLLSVFYTAALCTVAFDLLAVQCFRRLEGVPGVSVCNQLPGPADMLRNMTRGQRLTVMASVPLLGMGLLFAISLLSNAKYRRRTLRAEARGSEETVAGAVKPPILAASGFWDRRFVSSSTGVLHIAACFSFVALLINADSVAAVRSPECTGAGQWFNPGCISEPLRRTGERAVEMALLVAGGLLLLMVVVLVVSWSSEVRAPVETALKRKQAAGLVMVAVVLHLAVTLGIACLATPDDTVTRAFAGTRVAPLLLLALLTILSLSAAVTRSGVRASRAFVLISISTAALLAWSLIPGNDLILLVPVVAGLVLAADLLRMRRRSIAVFEHEGWFGFGPGVFMLLAVMFASFLSGSLVVGVAEFLRSPRTVGQVLAQNPVWRSVTESTALGEITVPTAYRMFAGVLLVAIVVAVSVVAFWAVVHLFKRRIIAYPSAYDSGVGMPPGEPGEFRPRKTPESLEPRLQRVADRQRWSSLAQRGEPAVWIVVLLVWLAVTVSLAASAARGRTPNDSALQAWFDDVAVFVNLNLAGWGVVAGAVLVLGLAIGNAASSKDRPLSLIWDIICFLPRAAHPFAPPCYGERVVPELSDRMAAWLQPANRKDAQIVVSAHSLGAVLAIAALFHLKATSPETDFTRIRLLTYGVQLRSYFGRFFPELLGPAVVSTAPSAGPALRRADPWNTQVSRDFVLANQVHVTEHGKYTLASLLNGDWGNAEPSAPRNHWINIWRRTDYLGFPIDSFCTGPGQRDCIAEEFEPDGYMEEVATHGNYLSTAAYTTARNALIST</sequence>
<feature type="transmembrane region" description="Helical" evidence="1">
    <location>
        <begin position="349"/>
        <end position="370"/>
    </location>
</feature>
<dbReference type="EMBL" id="CP013747">
    <property type="protein sequence ID" value="ALV42678.1"/>
    <property type="molecule type" value="Genomic_DNA"/>
</dbReference>
<feature type="transmembrane region" description="Helical" evidence="1">
    <location>
        <begin position="532"/>
        <end position="554"/>
    </location>
</feature>
<feature type="transmembrane region" description="Helical" evidence="1">
    <location>
        <begin position="249"/>
        <end position="270"/>
    </location>
</feature>
<feature type="transmembrane region" description="Helical" evidence="1">
    <location>
        <begin position="433"/>
        <end position="450"/>
    </location>
</feature>
<gene>
    <name evidence="2" type="ORF">AU252_17215</name>
</gene>
<feature type="transmembrane region" description="Helical" evidence="1">
    <location>
        <begin position="128"/>
        <end position="150"/>
    </location>
</feature>
<accession>A0A0U3GU38</accession>
<feature type="transmembrane region" description="Helical" evidence="1">
    <location>
        <begin position="408"/>
        <end position="427"/>
    </location>
</feature>
<proteinExistence type="predicted"/>
<keyword evidence="1" id="KW-0472">Membrane</keyword>
<feature type="transmembrane region" description="Helical" evidence="1">
    <location>
        <begin position="736"/>
        <end position="755"/>
    </location>
</feature>
<feature type="transmembrane region" description="Helical" evidence="1">
    <location>
        <begin position="471"/>
        <end position="493"/>
    </location>
</feature>
<feature type="transmembrane region" description="Helical" evidence="1">
    <location>
        <begin position="613"/>
        <end position="632"/>
    </location>
</feature>
<feature type="transmembrane region" description="Helical" evidence="1">
    <location>
        <begin position="189"/>
        <end position="210"/>
    </location>
</feature>
<feature type="transmembrane region" description="Helical" evidence="1">
    <location>
        <begin position="309"/>
        <end position="329"/>
    </location>
</feature>
<dbReference type="STRING" id="121292.AU252_17215"/>
<dbReference type="Proteomes" id="UP000065151">
    <property type="component" value="Chromosome"/>
</dbReference>
<evidence type="ECO:0000313" key="2">
    <source>
        <dbReference type="EMBL" id="ALV42678.1"/>
    </source>
</evidence>
<dbReference type="RefSeq" id="WP_058931764.1">
    <property type="nucleotide sequence ID" value="NZ_CP013747.1"/>
</dbReference>
<keyword evidence="1" id="KW-1133">Transmembrane helix</keyword>
<evidence type="ECO:0000256" key="1">
    <source>
        <dbReference type="SAM" id="Phobius"/>
    </source>
</evidence>
<dbReference type="KEGG" id="psul:AU252_17215"/>
<feature type="transmembrane region" description="Helical" evidence="1">
    <location>
        <begin position="652"/>
        <end position="677"/>
    </location>
</feature>